<reference evidence="1 2" key="1">
    <citation type="journal article" date="2015" name="Genome Announc.">
        <title>Expanding the biotechnology potential of lactobacilli through comparative genomics of 213 strains and associated genera.</title>
        <authorList>
            <person name="Sun Z."/>
            <person name="Harris H.M."/>
            <person name="McCann A."/>
            <person name="Guo C."/>
            <person name="Argimon S."/>
            <person name="Zhang W."/>
            <person name="Yang X."/>
            <person name="Jeffery I.B."/>
            <person name="Cooney J.C."/>
            <person name="Kagawa T.F."/>
            <person name="Liu W."/>
            <person name="Song Y."/>
            <person name="Salvetti E."/>
            <person name="Wrobel A."/>
            <person name="Rasinkangas P."/>
            <person name="Parkhill J."/>
            <person name="Rea M.C."/>
            <person name="O'Sullivan O."/>
            <person name="Ritari J."/>
            <person name="Douillard F.P."/>
            <person name="Paul Ross R."/>
            <person name="Yang R."/>
            <person name="Briner A.E."/>
            <person name="Felis G.E."/>
            <person name="de Vos W.M."/>
            <person name="Barrangou R."/>
            <person name="Klaenhammer T.R."/>
            <person name="Caufield P.W."/>
            <person name="Cui Y."/>
            <person name="Zhang H."/>
            <person name="O'Toole P.W."/>
        </authorList>
    </citation>
    <scope>NUCLEOTIDE SEQUENCE [LARGE SCALE GENOMIC DNA]</scope>
    <source>
        <strain evidence="1 2">DSM 22698</strain>
    </source>
</reference>
<protein>
    <recommendedName>
        <fullName evidence="3">Glycoside hydrolase family 42 N-terminal domain-containing protein</fullName>
    </recommendedName>
</protein>
<comment type="caution">
    <text evidence="1">The sequence shown here is derived from an EMBL/GenBank/DDBJ whole genome shotgun (WGS) entry which is preliminary data.</text>
</comment>
<sequence>MFQYSLRYTLDPRTNTPTQDAKLYAFVQAAQIDNVAFFINPEELNESHLNAAQTQVWLDAIRPVAARLAQLGVSTSLNPWTTIMHSDRGHSVDPALGIHTLVDINGRQATEIACPDDSGWRQYLADRYAQYATLHPRELWLEDDFRHYNHTPLKLGCFCDHHMAIYQAKLGHRESRADFVAAMLAPGTPTPERKVYLDTARAEMQTTVRLIEQRVHAVSPTTNLAQMTSFPNWHAVEGRDWAAQFDALSGAGHPRVARPHLPAYNEIAPLRYSRVFEDYTRTTAAYLGDDAELFPELENYMYSPFAKSVAFTQFQIETAALVGARGILLNLFDMMGNGIDDDYHYAEMLAQSKPFLNQVSDHRLRMSHARGIQVLVDQDSAYTIHTTAGQDPAELLPHETNWAALLGTMGFATTITPVGPDVHLRGRQLAISGQLLRNFDPATTRQLLTDNVTLLDGEAVQVVLDQGLGSLLGITNAEWHGVRTGYQSYEAADGHTVEGVVAPRVTMLQHTGDYLQLTYASDAQVDVWSHAYNAHGDQLGNVMVIINGQTIVMPMAADPKYGWESQFVGFKQGLYQQMLARVTKVDYLVGAPNVKFVVTQDDRLTLWAANFTLDDYDQLVWQPAAPVAALTATVVSRARHAAGNVTT</sequence>
<accession>A0A0R2C7X6</accession>
<dbReference type="RefSeq" id="WP_056969201.1">
    <property type="nucleotide sequence ID" value="NZ_AYZK01000002.1"/>
</dbReference>
<organism evidence="1 2">
    <name type="scientific">Lacticaseibacillus thailandensis DSM 22698 = JCM 13996</name>
    <dbReference type="NCBI Taxonomy" id="1423810"/>
    <lineage>
        <taxon>Bacteria</taxon>
        <taxon>Bacillati</taxon>
        <taxon>Bacillota</taxon>
        <taxon>Bacilli</taxon>
        <taxon>Lactobacillales</taxon>
        <taxon>Lactobacillaceae</taxon>
        <taxon>Lacticaseibacillus</taxon>
    </lineage>
</organism>
<evidence type="ECO:0000313" key="2">
    <source>
        <dbReference type="Proteomes" id="UP000051789"/>
    </source>
</evidence>
<dbReference type="EMBL" id="AYZK01000002">
    <property type="protein sequence ID" value="KRM87456.1"/>
    <property type="molecule type" value="Genomic_DNA"/>
</dbReference>
<proteinExistence type="predicted"/>
<dbReference type="Proteomes" id="UP000051789">
    <property type="component" value="Unassembled WGS sequence"/>
</dbReference>
<keyword evidence="2" id="KW-1185">Reference proteome</keyword>
<evidence type="ECO:0000313" key="1">
    <source>
        <dbReference type="EMBL" id="KRM87456.1"/>
    </source>
</evidence>
<evidence type="ECO:0008006" key="3">
    <source>
        <dbReference type="Google" id="ProtNLM"/>
    </source>
</evidence>
<dbReference type="STRING" id="1423810.FD19_GL000960"/>
<gene>
    <name evidence="1" type="ORF">FD19_GL000960</name>
</gene>
<dbReference type="AlphaFoldDB" id="A0A0R2C7X6"/>
<dbReference type="PATRIC" id="fig|1423810.4.peg.985"/>
<name>A0A0R2C7X6_9LACO</name>